<dbReference type="Gene3D" id="1.10.510.10">
    <property type="entry name" value="Transferase(Phosphotransferase) domain 1"/>
    <property type="match status" value="1"/>
</dbReference>
<dbReference type="GO" id="GO:0004672">
    <property type="term" value="F:protein kinase activity"/>
    <property type="evidence" value="ECO:0007669"/>
    <property type="project" value="InterPro"/>
</dbReference>
<organism evidence="3 4">
    <name type="scientific">Orbilia oligospora</name>
    <name type="common">Nematode-trapping fungus</name>
    <name type="synonym">Arthrobotrys oligospora</name>
    <dbReference type="NCBI Taxonomy" id="2813651"/>
    <lineage>
        <taxon>Eukaryota</taxon>
        <taxon>Fungi</taxon>
        <taxon>Dikarya</taxon>
        <taxon>Ascomycota</taxon>
        <taxon>Pezizomycotina</taxon>
        <taxon>Orbiliomycetes</taxon>
        <taxon>Orbiliales</taxon>
        <taxon>Orbiliaceae</taxon>
        <taxon>Orbilia</taxon>
    </lineage>
</organism>
<evidence type="ECO:0000313" key="3">
    <source>
        <dbReference type="EMBL" id="KAF3113555.1"/>
    </source>
</evidence>
<feature type="compositionally biased region" description="Polar residues" evidence="1">
    <location>
        <begin position="510"/>
        <end position="521"/>
    </location>
</feature>
<gene>
    <name evidence="3" type="ORF">TWF102_000211</name>
</gene>
<name>A0A7C8NL19_ORBOL</name>
<feature type="compositionally biased region" description="Basic residues" evidence="1">
    <location>
        <begin position="977"/>
        <end position="999"/>
    </location>
</feature>
<evidence type="ECO:0000313" key="4">
    <source>
        <dbReference type="Proteomes" id="UP000475325"/>
    </source>
</evidence>
<evidence type="ECO:0000256" key="1">
    <source>
        <dbReference type="SAM" id="MobiDB-lite"/>
    </source>
</evidence>
<sequence>MSGRRSTTHKDSPGDVIYIFQTDSGGARDRSINLIHPRNEEFIRSRWSKSRSGSSSTPILESIILLSIDETPPKNKKLGWLFGYGVDADVRLGDDSQDDNSKKGIHFAIDFNRSTGIPLVRNHSREGTYIYEVQGEDEVATKQEEEIGLLLRELRDNAPHTLSLSSLTRIAIKDGTLLVRTPLRSLEEDHQYQARLSRFLSSSFEGYLTPLTPTSQDTTVLSQYLIQDPIKQIKPNRKSSGDTYVAIHKITGQSYTAKYYRRSSLAKGSPWHTEMQFLCDLRCKTIIEFSGLIETDREVYLLTPAPQRGCLSQHSLEVWEHQVKISAICQILDAITFVHEYGAAHLAIQPSSFLVVKERPLSLKLSDFGRATRQRLSSASGTGASCFAAPETKPNPAVPSEVQPYVAQKADMWSVGALLFSFWVPLTERQELIHDLSPLLAYVPVALKPDHPLSCMITSLLVIQPDARLTATSCNMICKTKESKMVGSPLTCHQAGQLGSFKLKHETRDSLPSTRATTESIDGTPPPQSSNTQSQSFLCEPPGSHFGASDAGDSVQEQFHDFPSFPGTPKSPSHSPFSPRENPPQVLAETSYLSSEMPGRAARPDSEDSDPTARLPDRPLCLVANMPHARFISVPAKNGNKGGNKGNSFDSPSQASNLSSNSFHSMLEGHGGNKFFAASESFRSLLAENGDNQFLATSEPFNSMLADDGDGQSLMACQSFNLMSGEDGDVRSLATSEPFGSMLADDGDGQSLMSRQSFNSISVEQGYSQSHLTSENFNSTLAKDSAGQPPPASESFNSMLADSGEDQSFAASDGFNSMLSEGGNGGFNCSSPPAAVRKGQNEPLSDVEAIASCQRSSDGTETGVKLRCVRSSLKSGKSSSVAPDCFSEGDYGTPTGDTDRSESKTSAIRDGSELRETSSSPWAPTSRLSKSREEDLLQSDSQRCTKVSKIEQDDFVDGLSLIRSKPTEESMKAVPRPQRHRPQPRRRRPRSNTKGKSRR</sequence>
<dbReference type="PROSITE" id="PS50011">
    <property type="entry name" value="PROTEIN_KINASE_DOM"/>
    <property type="match status" value="1"/>
</dbReference>
<feature type="compositionally biased region" description="Low complexity" evidence="1">
    <location>
        <begin position="651"/>
        <end position="664"/>
    </location>
</feature>
<accession>A0A7C8NL19</accession>
<dbReference type="InterPro" id="IPR000719">
    <property type="entry name" value="Prot_kinase_dom"/>
</dbReference>
<dbReference type="AlphaFoldDB" id="A0A7C8NL19"/>
<proteinExistence type="predicted"/>
<dbReference type="InterPro" id="IPR011009">
    <property type="entry name" value="Kinase-like_dom_sf"/>
</dbReference>
<feature type="compositionally biased region" description="Polar residues" evidence="1">
    <location>
        <begin position="917"/>
        <end position="928"/>
    </location>
</feature>
<feature type="region of interest" description="Disordered" evidence="1">
    <location>
        <begin position="780"/>
        <end position="799"/>
    </location>
</feature>
<dbReference type="Pfam" id="PF00069">
    <property type="entry name" value="Pkinase"/>
    <property type="match status" value="1"/>
</dbReference>
<dbReference type="GO" id="GO:0005524">
    <property type="term" value="F:ATP binding"/>
    <property type="evidence" value="ECO:0007669"/>
    <property type="project" value="InterPro"/>
</dbReference>
<evidence type="ECO:0000259" key="2">
    <source>
        <dbReference type="PROSITE" id="PS50011"/>
    </source>
</evidence>
<comment type="caution">
    <text evidence="3">The sequence shown here is derived from an EMBL/GenBank/DDBJ whole genome shotgun (WGS) entry which is preliminary data.</text>
</comment>
<feature type="domain" description="Protein kinase" evidence="2">
    <location>
        <begin position="229"/>
        <end position="486"/>
    </location>
</feature>
<protein>
    <recommendedName>
        <fullName evidence="2">Protein kinase domain-containing protein</fullName>
    </recommendedName>
</protein>
<dbReference type="EMBL" id="WIQW01000001">
    <property type="protein sequence ID" value="KAF3113555.1"/>
    <property type="molecule type" value="Genomic_DNA"/>
</dbReference>
<dbReference type="PANTHER" id="PTHR44167:SF24">
    <property type="entry name" value="SERINE_THREONINE-PROTEIN KINASE CHK2"/>
    <property type="match status" value="1"/>
</dbReference>
<dbReference type="PANTHER" id="PTHR44167">
    <property type="entry name" value="OVARIAN-SPECIFIC SERINE/THREONINE-PROTEIN KINASE LOK-RELATED"/>
    <property type="match status" value="1"/>
</dbReference>
<reference evidence="3 4" key="1">
    <citation type="submission" date="2019-06" db="EMBL/GenBank/DDBJ databases">
        <authorList>
            <person name="Palmer J.M."/>
        </authorList>
    </citation>
    <scope>NUCLEOTIDE SEQUENCE [LARGE SCALE GENOMIC DNA]</scope>
    <source>
        <strain evidence="3 4">TWF102</strain>
    </source>
</reference>
<dbReference type="Proteomes" id="UP000475325">
    <property type="component" value="Unassembled WGS sequence"/>
</dbReference>
<dbReference type="SUPFAM" id="SSF56112">
    <property type="entry name" value="Protein kinase-like (PK-like)"/>
    <property type="match status" value="1"/>
</dbReference>
<feature type="region of interest" description="Disordered" evidence="1">
    <location>
        <begin position="633"/>
        <end position="664"/>
    </location>
</feature>
<feature type="region of interest" description="Disordered" evidence="1">
    <location>
        <begin position="874"/>
        <end position="999"/>
    </location>
</feature>
<feature type="region of interest" description="Disordered" evidence="1">
    <location>
        <begin position="503"/>
        <end position="617"/>
    </location>
</feature>
<dbReference type="SMART" id="SM00220">
    <property type="entry name" value="S_TKc"/>
    <property type="match status" value="1"/>
</dbReference>